<dbReference type="SUPFAM" id="SSF48350">
    <property type="entry name" value="GTPase activation domain, GAP"/>
    <property type="match status" value="1"/>
</dbReference>
<keyword evidence="3" id="KW-1185">Reference proteome</keyword>
<dbReference type="eggNOG" id="KOG4269">
    <property type="taxonomic scope" value="Eukaryota"/>
</dbReference>
<dbReference type="InterPro" id="IPR000198">
    <property type="entry name" value="RhoGAP_dom"/>
</dbReference>
<sequence>MDSNPSPPEPNSMIGRPLLEGCTPFAPAPRPVFGVSLQEAVSVARVHEGLDLSAVVFRCVEFLEARGAIEEEGIYRLSGSSTEFHDVHAIAGLLKQFLRELVSPILARDLHPQFLKVIGSNTVFQSF</sequence>
<dbReference type="OrthoDB" id="185175at2759"/>
<dbReference type="Gene3D" id="1.10.555.10">
    <property type="entry name" value="Rho GTPase activation protein"/>
    <property type="match status" value="1"/>
</dbReference>
<dbReference type="PROSITE" id="PS50238">
    <property type="entry name" value="RHOGAP"/>
    <property type="match status" value="1"/>
</dbReference>
<dbReference type="RefSeq" id="XP_007415090.1">
    <property type="nucleotide sequence ID" value="XM_007415028.1"/>
</dbReference>
<accession>F4S0V5</accession>
<dbReference type="InterPro" id="IPR039767">
    <property type="entry name" value="RALBP1"/>
</dbReference>
<dbReference type="Proteomes" id="UP000001072">
    <property type="component" value="Unassembled WGS sequence"/>
</dbReference>
<dbReference type="Pfam" id="PF00620">
    <property type="entry name" value="RhoGAP"/>
    <property type="match status" value="1"/>
</dbReference>
<organism evidence="3">
    <name type="scientific">Melampsora larici-populina (strain 98AG31 / pathotype 3-4-7)</name>
    <name type="common">Poplar leaf rust fungus</name>
    <dbReference type="NCBI Taxonomy" id="747676"/>
    <lineage>
        <taxon>Eukaryota</taxon>
        <taxon>Fungi</taxon>
        <taxon>Dikarya</taxon>
        <taxon>Basidiomycota</taxon>
        <taxon>Pucciniomycotina</taxon>
        <taxon>Pucciniomycetes</taxon>
        <taxon>Pucciniales</taxon>
        <taxon>Melampsoraceae</taxon>
        <taxon>Melampsora</taxon>
    </lineage>
</organism>
<protein>
    <recommendedName>
        <fullName evidence="1">Rho-GAP domain-containing protein</fullName>
    </recommendedName>
</protein>
<dbReference type="PANTHER" id="PTHR12783:SF5">
    <property type="entry name" value="RALA-BINDING PROTEIN 1"/>
    <property type="match status" value="1"/>
</dbReference>
<reference evidence="3" key="1">
    <citation type="journal article" date="2011" name="Proc. Natl. Acad. Sci. U.S.A.">
        <title>Obligate biotrophy features unraveled by the genomic analysis of rust fungi.</title>
        <authorList>
            <person name="Duplessis S."/>
            <person name="Cuomo C.A."/>
            <person name="Lin Y.-C."/>
            <person name="Aerts A."/>
            <person name="Tisserant E."/>
            <person name="Veneault-Fourrey C."/>
            <person name="Joly D.L."/>
            <person name="Hacquard S."/>
            <person name="Amselem J."/>
            <person name="Cantarel B.L."/>
            <person name="Chiu R."/>
            <person name="Coutinho P.M."/>
            <person name="Feau N."/>
            <person name="Field M."/>
            <person name="Frey P."/>
            <person name="Gelhaye E."/>
            <person name="Goldberg J."/>
            <person name="Grabherr M.G."/>
            <person name="Kodira C.D."/>
            <person name="Kohler A."/>
            <person name="Kuees U."/>
            <person name="Lindquist E.A."/>
            <person name="Lucas S.M."/>
            <person name="Mago R."/>
            <person name="Mauceli E."/>
            <person name="Morin E."/>
            <person name="Murat C."/>
            <person name="Pangilinan J.L."/>
            <person name="Park R."/>
            <person name="Pearson M."/>
            <person name="Quesneville H."/>
            <person name="Rouhier N."/>
            <person name="Sakthikumar S."/>
            <person name="Salamov A.A."/>
            <person name="Schmutz J."/>
            <person name="Selles B."/>
            <person name="Shapiro H."/>
            <person name="Tanguay P."/>
            <person name="Tuskan G.A."/>
            <person name="Henrissat B."/>
            <person name="Van de Peer Y."/>
            <person name="Rouze P."/>
            <person name="Ellis J.G."/>
            <person name="Dodds P.N."/>
            <person name="Schein J.E."/>
            <person name="Zhong S."/>
            <person name="Hamelin R.C."/>
            <person name="Grigoriev I.V."/>
            <person name="Szabo L.J."/>
            <person name="Martin F."/>
        </authorList>
    </citation>
    <scope>NUCLEOTIDE SEQUENCE [LARGE SCALE GENOMIC DNA]</scope>
    <source>
        <strain evidence="3">98AG31 / pathotype 3-4-7</strain>
    </source>
</reference>
<dbReference type="AlphaFoldDB" id="F4S0V5"/>
<evidence type="ECO:0000259" key="1">
    <source>
        <dbReference type="PROSITE" id="PS50238"/>
    </source>
</evidence>
<dbReference type="KEGG" id="mlr:MELLADRAFT_91918"/>
<dbReference type="HOGENOM" id="CLU_1971036_0_0_1"/>
<proteinExistence type="predicted"/>
<evidence type="ECO:0000313" key="3">
    <source>
        <dbReference type="Proteomes" id="UP000001072"/>
    </source>
</evidence>
<dbReference type="VEuPathDB" id="FungiDB:MELLADRAFT_91918"/>
<dbReference type="InterPro" id="IPR008936">
    <property type="entry name" value="Rho_GTPase_activation_prot"/>
</dbReference>
<dbReference type="GO" id="GO:0007264">
    <property type="term" value="P:small GTPase-mediated signal transduction"/>
    <property type="evidence" value="ECO:0007669"/>
    <property type="project" value="InterPro"/>
</dbReference>
<dbReference type="PANTHER" id="PTHR12783">
    <property type="entry name" value="RALA BINDING PROTEIN 1 RALBP1"/>
    <property type="match status" value="1"/>
</dbReference>
<name>F4S0V5_MELLP</name>
<dbReference type="GO" id="GO:0031267">
    <property type="term" value="F:small GTPase binding"/>
    <property type="evidence" value="ECO:0007669"/>
    <property type="project" value="InterPro"/>
</dbReference>
<dbReference type="EMBL" id="GL883136">
    <property type="protein sequence ID" value="EGG01745.1"/>
    <property type="molecule type" value="Genomic_DNA"/>
</dbReference>
<dbReference type="STRING" id="747676.F4S0V5"/>
<dbReference type="InParanoid" id="F4S0V5"/>
<feature type="domain" description="Rho-GAP" evidence="1">
    <location>
        <begin position="35"/>
        <end position="127"/>
    </location>
</feature>
<dbReference type="GO" id="GO:0005096">
    <property type="term" value="F:GTPase activator activity"/>
    <property type="evidence" value="ECO:0007669"/>
    <property type="project" value="InterPro"/>
</dbReference>
<evidence type="ECO:0000313" key="2">
    <source>
        <dbReference type="EMBL" id="EGG01745.1"/>
    </source>
</evidence>
<dbReference type="GeneID" id="18936064"/>
<gene>
    <name evidence="2" type="ORF">MELLADRAFT_91918</name>
</gene>